<comment type="caution">
    <text evidence="5">The sequence shown here is derived from an EMBL/GenBank/DDBJ whole genome shotgun (WGS) entry which is preliminary data.</text>
</comment>
<dbReference type="PANTHER" id="PTHR40448:SF1">
    <property type="entry name" value="TWO-COMPONENT SENSOR HISTIDINE KINASE"/>
    <property type="match status" value="1"/>
</dbReference>
<dbReference type="InterPro" id="IPR003594">
    <property type="entry name" value="HATPase_dom"/>
</dbReference>
<dbReference type="InterPro" id="IPR036890">
    <property type="entry name" value="HATPase_C_sf"/>
</dbReference>
<evidence type="ECO:0000259" key="4">
    <source>
        <dbReference type="PROSITE" id="PS50109"/>
    </source>
</evidence>
<feature type="transmembrane region" description="Helical" evidence="3">
    <location>
        <begin position="40"/>
        <end position="57"/>
    </location>
</feature>
<keyword evidence="5" id="KW-0067">ATP-binding</keyword>
<dbReference type="RefSeq" id="WP_268049402.1">
    <property type="nucleotide sequence ID" value="NZ_JAPQES010000002.1"/>
</dbReference>
<dbReference type="GO" id="GO:0005524">
    <property type="term" value="F:ATP binding"/>
    <property type="evidence" value="ECO:0007669"/>
    <property type="project" value="UniProtKB-KW"/>
</dbReference>
<accession>A0ABT4CRC9</accession>
<dbReference type="EMBL" id="JAPQES010000002">
    <property type="protein sequence ID" value="MCY6370636.1"/>
    <property type="molecule type" value="Genomic_DNA"/>
</dbReference>
<dbReference type="PANTHER" id="PTHR40448">
    <property type="entry name" value="TWO-COMPONENT SENSOR HISTIDINE KINASE"/>
    <property type="match status" value="1"/>
</dbReference>
<dbReference type="PROSITE" id="PS50109">
    <property type="entry name" value="HIS_KIN"/>
    <property type="match status" value="1"/>
</dbReference>
<feature type="domain" description="Histidine kinase" evidence="4">
    <location>
        <begin position="311"/>
        <end position="442"/>
    </location>
</feature>
<organism evidence="5 6">
    <name type="scientific">Clostridium ganghwense</name>
    <dbReference type="NCBI Taxonomy" id="312089"/>
    <lineage>
        <taxon>Bacteria</taxon>
        <taxon>Bacillati</taxon>
        <taxon>Bacillota</taxon>
        <taxon>Clostridia</taxon>
        <taxon>Eubacteriales</taxon>
        <taxon>Clostridiaceae</taxon>
        <taxon>Clostridium</taxon>
    </lineage>
</organism>
<feature type="transmembrane region" description="Helical" evidence="3">
    <location>
        <begin position="63"/>
        <end position="79"/>
    </location>
</feature>
<keyword evidence="1" id="KW-0418">Kinase</keyword>
<evidence type="ECO:0000256" key="1">
    <source>
        <dbReference type="ARBA" id="ARBA00022777"/>
    </source>
</evidence>
<dbReference type="Pfam" id="PF02518">
    <property type="entry name" value="HATPase_c"/>
    <property type="match status" value="1"/>
</dbReference>
<reference evidence="5" key="1">
    <citation type="submission" date="2022-12" db="EMBL/GenBank/DDBJ databases">
        <authorList>
            <person name="Wang J."/>
        </authorList>
    </citation>
    <scope>NUCLEOTIDE SEQUENCE</scope>
    <source>
        <strain evidence="5">HY-42-06</strain>
    </source>
</reference>
<dbReference type="Gene3D" id="3.30.565.10">
    <property type="entry name" value="Histidine kinase-like ATPase, C-terminal domain"/>
    <property type="match status" value="1"/>
</dbReference>
<dbReference type="SUPFAM" id="SSF55874">
    <property type="entry name" value="ATPase domain of HSP90 chaperone/DNA topoisomerase II/histidine kinase"/>
    <property type="match status" value="1"/>
</dbReference>
<keyword evidence="3" id="KW-0812">Transmembrane</keyword>
<evidence type="ECO:0000256" key="3">
    <source>
        <dbReference type="SAM" id="Phobius"/>
    </source>
</evidence>
<keyword evidence="3" id="KW-1133">Transmembrane helix</keyword>
<dbReference type="Gene3D" id="1.10.287.130">
    <property type="match status" value="1"/>
</dbReference>
<keyword evidence="5" id="KW-0547">Nucleotide-binding</keyword>
<feature type="transmembrane region" description="Helical" evidence="3">
    <location>
        <begin position="124"/>
        <end position="145"/>
    </location>
</feature>
<feature type="transmembrane region" description="Helical" evidence="3">
    <location>
        <begin position="192"/>
        <end position="214"/>
    </location>
</feature>
<dbReference type="Pfam" id="PF14689">
    <property type="entry name" value="SPOB_a"/>
    <property type="match status" value="1"/>
</dbReference>
<proteinExistence type="predicted"/>
<keyword evidence="3" id="KW-0472">Membrane</keyword>
<keyword evidence="6" id="KW-1185">Reference proteome</keyword>
<keyword evidence="1" id="KW-0808">Transferase</keyword>
<dbReference type="InterPro" id="IPR039506">
    <property type="entry name" value="SPOB_a"/>
</dbReference>
<dbReference type="SMART" id="SM00387">
    <property type="entry name" value="HATPase_c"/>
    <property type="match status" value="1"/>
</dbReference>
<keyword evidence="2" id="KW-0902">Two-component regulatory system</keyword>
<sequence length="449" mass="51728">MTVYKFISKIFISALEAVPILLMYVKILQKEHYLKEHRKRVYLFILIYSVFTAWAFISMPMGSHTIVIITFSIIVLSILTSTPLKFSCIGVLISIIYATVIELGCLAVFSICVGTNSINLLQDIGIDIIFAIILNFIRVLIIKLMNRHKINFLQLPSKDDEDTITSYWIFGMFIMLLSIVSINIIISNKVNIVLYQVLLFLLFLFFIVIGMVDYRKRIELNKIKNKFELKKEYVNNLESIVDIIRREKHDFANHINTVYAMCVLDKPNTVDRIKDYLKKTTNNLESAYRFFDTGNDYIDGLVAMKSNFAFENNIYLDVEFETPLEIVMADDNDLVGIISNILDNAFEAFNLETHEGKKIVSVYGYVEDNSYFLSIANNGPMIDKETEEKLFKKGFSTKISNKKDHGFGLFIVDKLMKKNHGKIEISSSPQETEFLLEFKLKKDYCGEVG</sequence>
<dbReference type="Proteomes" id="UP001079657">
    <property type="component" value="Unassembled WGS sequence"/>
</dbReference>
<evidence type="ECO:0000313" key="6">
    <source>
        <dbReference type="Proteomes" id="UP001079657"/>
    </source>
</evidence>
<gene>
    <name evidence="5" type="ORF">OXH55_08330</name>
</gene>
<feature type="transmembrane region" description="Helical" evidence="3">
    <location>
        <begin position="6"/>
        <end position="28"/>
    </location>
</feature>
<name>A0ABT4CRC9_9CLOT</name>
<protein>
    <submittedName>
        <fullName evidence="5">ATP-binding protein</fullName>
    </submittedName>
</protein>
<evidence type="ECO:0000313" key="5">
    <source>
        <dbReference type="EMBL" id="MCY6370636.1"/>
    </source>
</evidence>
<feature type="transmembrane region" description="Helical" evidence="3">
    <location>
        <begin position="166"/>
        <end position="186"/>
    </location>
</feature>
<evidence type="ECO:0000256" key="2">
    <source>
        <dbReference type="ARBA" id="ARBA00023012"/>
    </source>
</evidence>
<dbReference type="InterPro" id="IPR005467">
    <property type="entry name" value="His_kinase_dom"/>
</dbReference>
<feature type="transmembrane region" description="Helical" evidence="3">
    <location>
        <begin position="91"/>
        <end position="118"/>
    </location>
</feature>